<evidence type="ECO:0000313" key="4">
    <source>
        <dbReference type="Proteomes" id="UP000230233"/>
    </source>
</evidence>
<feature type="region of interest" description="Disordered" evidence="1">
    <location>
        <begin position="61"/>
        <end position="116"/>
    </location>
</feature>
<keyword evidence="2" id="KW-1133">Transmembrane helix</keyword>
<feature type="transmembrane region" description="Helical" evidence="2">
    <location>
        <begin position="26"/>
        <end position="46"/>
    </location>
</feature>
<name>A0A2G5SY66_9PELO</name>
<keyword evidence="2" id="KW-0812">Transmembrane</keyword>
<keyword evidence="4" id="KW-1185">Reference proteome</keyword>
<dbReference type="Proteomes" id="UP000230233">
    <property type="component" value="Chromosome X"/>
</dbReference>
<dbReference type="EMBL" id="PDUG01000006">
    <property type="protein sequence ID" value="PIC19786.1"/>
    <property type="molecule type" value="Genomic_DNA"/>
</dbReference>
<keyword evidence="2" id="KW-0472">Membrane</keyword>
<accession>A0A2G5SY66</accession>
<evidence type="ECO:0000256" key="1">
    <source>
        <dbReference type="SAM" id="MobiDB-lite"/>
    </source>
</evidence>
<gene>
    <name evidence="3" type="primary">Cni-C13E3.1</name>
    <name evidence="3" type="synonym">Cnig_chr_X.g25200</name>
    <name evidence="3" type="ORF">B9Z55_025200</name>
</gene>
<evidence type="ECO:0000313" key="3">
    <source>
        <dbReference type="EMBL" id="PIC19786.1"/>
    </source>
</evidence>
<organism evidence="3 4">
    <name type="scientific">Caenorhabditis nigoni</name>
    <dbReference type="NCBI Taxonomy" id="1611254"/>
    <lineage>
        <taxon>Eukaryota</taxon>
        <taxon>Metazoa</taxon>
        <taxon>Ecdysozoa</taxon>
        <taxon>Nematoda</taxon>
        <taxon>Chromadorea</taxon>
        <taxon>Rhabditida</taxon>
        <taxon>Rhabditina</taxon>
        <taxon>Rhabditomorpha</taxon>
        <taxon>Rhabditoidea</taxon>
        <taxon>Rhabditidae</taxon>
        <taxon>Peloderinae</taxon>
        <taxon>Caenorhabditis</taxon>
    </lineage>
</organism>
<dbReference type="AlphaFoldDB" id="A0A2G5SY66"/>
<proteinExistence type="predicted"/>
<feature type="compositionally biased region" description="Low complexity" evidence="1">
    <location>
        <begin position="65"/>
        <end position="75"/>
    </location>
</feature>
<protein>
    <submittedName>
        <fullName evidence="3">Uncharacterized protein</fullName>
    </submittedName>
</protein>
<feature type="compositionally biased region" description="Polar residues" evidence="1">
    <location>
        <begin position="76"/>
        <end position="87"/>
    </location>
</feature>
<evidence type="ECO:0000256" key="2">
    <source>
        <dbReference type="SAM" id="Phobius"/>
    </source>
</evidence>
<reference evidence="4" key="1">
    <citation type="submission" date="2017-10" db="EMBL/GenBank/DDBJ databases">
        <title>Rapid genome shrinkage in a self-fertile nematode reveals novel sperm competition proteins.</title>
        <authorList>
            <person name="Yin D."/>
            <person name="Schwarz E.M."/>
            <person name="Thomas C.G."/>
            <person name="Felde R.L."/>
            <person name="Korf I.F."/>
            <person name="Cutter A.D."/>
            <person name="Schartner C.M."/>
            <person name="Ralston E.J."/>
            <person name="Meyer B.J."/>
            <person name="Haag E.S."/>
        </authorList>
    </citation>
    <scope>NUCLEOTIDE SEQUENCE [LARGE SCALE GENOMIC DNA]</scope>
    <source>
        <strain evidence="4">JU1422</strain>
    </source>
</reference>
<dbReference type="OrthoDB" id="5801938at2759"/>
<feature type="region of interest" description="Disordered" evidence="1">
    <location>
        <begin position="376"/>
        <end position="395"/>
    </location>
</feature>
<comment type="caution">
    <text evidence="3">The sequence shown here is derived from an EMBL/GenBank/DDBJ whole genome shotgun (WGS) entry which is preliminary data.</text>
</comment>
<sequence>MHYVCKSSNVARKQEDHFRDKRNSRFLVYGVGRLAVLLIRAIGTMMDRWLGNIRRVITGKRDDQQVPVQQVQDQQGSSEQPGSSNQQEPEKHDAAIQDPSDSGTDTEKPKRNSGPETHKLNDMIVIVAAFLETGKFLLAIRYCSTIVETAFDNNDPQNPYRLLFLSFLNLAQLESKFYELNIFQQKSESLKVAYSRCQQSFMKILEMESTHFKSAELLNAADEFARFTCFRQCHVNILKYLANLDENKTMDWFDVLKSLDSNILAMINDSDISLRLCKTDKEKKEFEMSLHKIQQDELASNDQFCFSWLKNLRYQEIYHRTNLTYHIYEIEPAYRKFWKKLKTDQTDFLKNVVNQKKYEVPYWKLCQKDPVEPRHFGPRNTELEETEAKKCSSSNDSGFADMEMVVRRKPFNKTGIQHLGTYSTDTEDLNYSAVFPGSDQTFTTFHADALRRKLQRKQMRLKYYNDCASEDCRKRVPEHLRRKIRGMIRNSMAEAREICIKEMRPYPLLEVPFHASDDENSDDETAPKVFTRTETEMTVRNKKMKQFGLLDPYGISKPVLWWKNAKEELLAARAIESSCLKLNGESSEPFASAEKYRGFLVEGEHVRNRMAESQRTSQCRVFNFRKEMNVDDGALLTIPAMDPFKDIVVPRKRSEDRFGLKSLFLQNLRRRCVDELLMLMMIIKGHQQLQDGNFFRCLAYVKLLEFKMTVYTEELRSEEVQKTNFFSYLMHVYKLFLGKYTLYARYVVGPECMPRKQLQLMKNESDYSLAERCFEFCKQTDAYFFCIVIRGRLFCFEEDQRHGLPPFEQLEEYEEQLEFFLSLDSANKNMGQYWRSHVRPLIQMLVQMHDNTLLDHIDKWSGDKIMALVDKFPMILPNERNWLRRVATYATNVKEGKAFEEAVKDPYDYNLPIVFQLPFYANGLATKFMIRGTTEFIEDAVTSFVGRGPAPRNKESSNIETYYDSEIDCTLFGKSIEKDIYMVSVYEEKPTPSQTDKIQRGLRKLSNTLKSQNGFNYSKQFHA</sequence>